<evidence type="ECO:0000313" key="5">
    <source>
        <dbReference type="EMBL" id="SGZ41140.1"/>
    </source>
</evidence>
<dbReference type="GO" id="GO:0045944">
    <property type="term" value="P:positive regulation of transcription by RNA polymerase II"/>
    <property type="evidence" value="ECO:0007669"/>
    <property type="project" value="EnsemblFungi"/>
</dbReference>
<dbReference type="GO" id="GO:2001196">
    <property type="term" value="P:positive regulation of lysine biosynthetic process via alpha-aminoadipate and saccharopine"/>
    <property type="evidence" value="ECO:0007669"/>
    <property type="project" value="EnsemblFungi"/>
</dbReference>
<dbReference type="InterPro" id="IPR021858">
    <property type="entry name" value="Fun_TF"/>
</dbReference>
<dbReference type="SMART" id="SM00066">
    <property type="entry name" value="GAL4"/>
    <property type="match status" value="1"/>
</dbReference>
<dbReference type="GO" id="GO:0000981">
    <property type="term" value="F:DNA-binding transcription factor activity, RNA polymerase II-specific"/>
    <property type="evidence" value="ECO:0007669"/>
    <property type="project" value="InterPro"/>
</dbReference>
<reference evidence="6" key="1">
    <citation type="submission" date="2016-11" db="EMBL/GenBank/DDBJ databases">
        <authorList>
            <person name="Guldener U."/>
        </authorList>
    </citation>
    <scope>NUCLEOTIDE SEQUENCE [LARGE SCALE GENOMIC DNA]</scope>
</reference>
<dbReference type="Pfam" id="PF11951">
    <property type="entry name" value="Fungal_trans_2"/>
    <property type="match status" value="1"/>
</dbReference>
<dbReference type="Proteomes" id="UP000183365">
    <property type="component" value="Unassembled WGS sequence"/>
</dbReference>
<evidence type="ECO:0000259" key="4">
    <source>
        <dbReference type="PROSITE" id="PS50048"/>
    </source>
</evidence>
<dbReference type="Gene3D" id="4.10.240.10">
    <property type="entry name" value="Zn(2)-C6 fungal-type DNA-binding domain"/>
    <property type="match status" value="1"/>
</dbReference>
<name>A0A1L0B5P4_9ASCO</name>
<gene>
    <name evidence="5" type="ORF">HGUI_03340</name>
</gene>
<organism evidence="5 6">
    <name type="scientific">Hanseniaspora guilliermondii</name>
    <dbReference type="NCBI Taxonomy" id="56406"/>
    <lineage>
        <taxon>Eukaryota</taxon>
        <taxon>Fungi</taxon>
        <taxon>Dikarya</taxon>
        <taxon>Ascomycota</taxon>
        <taxon>Saccharomycotina</taxon>
        <taxon>Saccharomycetes</taxon>
        <taxon>Saccharomycodales</taxon>
        <taxon>Saccharomycodaceae</taxon>
        <taxon>Hanseniaspora</taxon>
    </lineage>
</organism>
<dbReference type="AlphaFoldDB" id="A0A1L0B5P4"/>
<evidence type="ECO:0000313" key="6">
    <source>
        <dbReference type="Proteomes" id="UP000183365"/>
    </source>
</evidence>
<dbReference type="InterPro" id="IPR036864">
    <property type="entry name" value="Zn2-C6_fun-type_DNA-bd_sf"/>
</dbReference>
<feature type="compositionally biased region" description="Polar residues" evidence="3">
    <location>
        <begin position="1"/>
        <end position="13"/>
    </location>
</feature>
<keyword evidence="2" id="KW-0539">Nucleus</keyword>
<feature type="domain" description="Zn(2)-C6 fungal-type" evidence="4">
    <location>
        <begin position="49"/>
        <end position="82"/>
    </location>
</feature>
<feature type="compositionally biased region" description="Low complexity" evidence="3">
    <location>
        <begin position="22"/>
        <end position="37"/>
    </location>
</feature>
<feature type="region of interest" description="Disordered" evidence="3">
    <location>
        <begin position="1"/>
        <end position="45"/>
    </location>
</feature>
<dbReference type="PROSITE" id="PS00463">
    <property type="entry name" value="ZN2_CY6_FUNGAL_1"/>
    <property type="match status" value="1"/>
</dbReference>
<dbReference type="OrthoDB" id="424974at2759"/>
<keyword evidence="6" id="KW-1185">Reference proteome</keyword>
<dbReference type="EMBL" id="FQNF01000081">
    <property type="protein sequence ID" value="SGZ41140.1"/>
    <property type="molecule type" value="Genomic_DNA"/>
</dbReference>
<dbReference type="GO" id="GO:0005634">
    <property type="term" value="C:nucleus"/>
    <property type="evidence" value="ECO:0007669"/>
    <property type="project" value="UniProtKB-SubCell"/>
</dbReference>
<dbReference type="PROSITE" id="PS50048">
    <property type="entry name" value="ZN2_CY6_FUNGAL_2"/>
    <property type="match status" value="1"/>
</dbReference>
<dbReference type="VEuPathDB" id="FungiDB:HGUI_03340"/>
<evidence type="ECO:0000256" key="2">
    <source>
        <dbReference type="ARBA" id="ARBA00023242"/>
    </source>
</evidence>
<dbReference type="InterPro" id="IPR001138">
    <property type="entry name" value="Zn2Cys6_DnaBD"/>
</dbReference>
<proteinExistence type="predicted"/>
<evidence type="ECO:0000256" key="1">
    <source>
        <dbReference type="ARBA" id="ARBA00004123"/>
    </source>
</evidence>
<sequence>MTSFEPSFSNSHNMDIPGSTMNLNSNSAQQQATSQDNPPKKRLTYSRRGCTSCKQRRKKCSNTTGDGKMCWDCERLGKECIYIYNPKNVKRKTSPRKKVEKKSKVVKNEVKKEVQDLVDFESYQPPAATNEDIPSMKMETINDNQEFSLNTLNVNDDDVNLIFQNLNDMVSMKLKDSQLNFDDYNSISLDDMFLKPETVAQNKNNEVGKFNADIGQLLLPTNNENMNFMSTTGNFNNLKVTSPGYSNYTDVISGTMQSLNSPISQQLWNSNNFNQLQSAIRETPINSNNLQAIQQQPSTVKSFGKSLSPHTPLENIPTTVSIDSPITVNTPLDSFNLGKDHDKYLRVFYHDCMDSIAPFTQHQINPLRDALLSFAKTEDYLLSSILAIGASISNRKKPVVNGSNNTKTKADEVNDDEKFYCQYLNHCLNLLSTEFQQEGRLREKIEPIILTVILLAWDCVYSMNSQWRSHLKGVTKLFEKIDSDSKILNLCKCWFKVIETFAHISTVHGGSLVEDHDLDNIFNYQNAGYMDSLRSLNVIIPLKSEFNLLRGHAESFDSVIKEVIKNLNHIRKSEKNYFKQKGIFDKNLDYLLWNSTTTKISSDDYFDDNLSYFRIQKILSDIDRQLDIEFINKSGLIPIEDPFHPLNVTSTAPKDFGVDLITLIDLQQIAISWYDISHQCQVLSFLLIVLLKFMGLPKNSIIIQEIVTKICGKFDWLLTSRHPPENLRTCYCNFAILLAGLNANQQRDRDIVRQYYKLNGKRFERLTKHNLLRLESTWNSNSDEIDTNDLYTLEGQDVLTW</sequence>
<protein>
    <submittedName>
        <fullName evidence="5">Related to Lysine biosynthesis regulatory protein LYS14</fullName>
    </submittedName>
</protein>
<evidence type="ECO:0000256" key="3">
    <source>
        <dbReference type="SAM" id="MobiDB-lite"/>
    </source>
</evidence>
<dbReference type="SUPFAM" id="SSF57701">
    <property type="entry name" value="Zn2/Cys6 DNA-binding domain"/>
    <property type="match status" value="1"/>
</dbReference>
<dbReference type="GO" id="GO:0000978">
    <property type="term" value="F:RNA polymerase II cis-regulatory region sequence-specific DNA binding"/>
    <property type="evidence" value="ECO:0007669"/>
    <property type="project" value="EnsemblFungi"/>
</dbReference>
<comment type="subcellular location">
    <subcellularLocation>
        <location evidence="1">Nucleus</location>
    </subcellularLocation>
</comment>
<dbReference type="GO" id="GO:0008270">
    <property type="term" value="F:zinc ion binding"/>
    <property type="evidence" value="ECO:0007669"/>
    <property type="project" value="InterPro"/>
</dbReference>
<accession>A0A1L0B5P4</accession>
<dbReference type="PANTHER" id="PTHR37534">
    <property type="entry name" value="TRANSCRIPTIONAL ACTIVATOR PROTEIN UGA3"/>
    <property type="match status" value="1"/>
</dbReference>
<dbReference type="PANTHER" id="PTHR37534:SF49">
    <property type="entry name" value="LYSINE BIOSYNTHESIS REGULATORY PROTEIN LYS14"/>
    <property type="match status" value="1"/>
</dbReference>
<dbReference type="CDD" id="cd00067">
    <property type="entry name" value="GAL4"/>
    <property type="match status" value="1"/>
</dbReference>